<sequence length="499" mass="52954">MVKYTGSESLPYPEAGDDMKIQSRDMKALAVATDQALAREKLARTETDEQTATALDDIEDRLEATEVTLEYVPTVEPTDGEWMLAETDEAGKISRAVDAQARTWLRLHPDSEGVVNPTVAGEIQPLSVEGWAWAVTDETGQVALGVRTDGTAYTGDAATATQPYDVVLLIGQSNMKGQGQPSAVRDPWPGVDQYPAANKPEAGRILSATEPLLHQGPVTNATGTGLGIPFARRYRQEQPGRRILIVPSAWGATGFSTSAPAQGGTWDWTAPDDGTNLAINAVRQCKDALAAAGDGARLTGILWHQGEGDTGIADQYAAKLDGLIDWVREQLDAPDVPFVVGQMSPDRQGGAGGVTIDAAHQQTPARRMFTAFAPTPPGMHNPGDPTHLSTHALEVMGRGFFDALQRASFNRPGVGPIGPEHVRAHRSGDTVTVSWDAAWCRATDYQVEWRAPGGTWAATGVTHTPALGTTATLTATGPVEVRVTTINETGEATPVVTTA</sequence>
<dbReference type="InterPro" id="IPR036514">
    <property type="entry name" value="SGNH_hydro_sf"/>
</dbReference>
<dbReference type="Proteomes" id="UP001055868">
    <property type="component" value="Chromosome"/>
</dbReference>
<organism evidence="3 4">
    <name type="scientific">Brachybacterium kimchii</name>
    <dbReference type="NCBI Taxonomy" id="2942909"/>
    <lineage>
        <taxon>Bacteria</taxon>
        <taxon>Bacillati</taxon>
        <taxon>Actinomycetota</taxon>
        <taxon>Actinomycetes</taxon>
        <taxon>Micrococcales</taxon>
        <taxon>Dermabacteraceae</taxon>
        <taxon>Brachybacterium</taxon>
    </lineage>
</organism>
<name>A0ABY4NB95_9MICO</name>
<dbReference type="InterPro" id="IPR052940">
    <property type="entry name" value="Carb_Esterase_6"/>
</dbReference>
<evidence type="ECO:0000313" key="4">
    <source>
        <dbReference type="Proteomes" id="UP001055868"/>
    </source>
</evidence>
<accession>A0ABY4NB95</accession>
<dbReference type="InterPro" id="IPR005181">
    <property type="entry name" value="SASA"/>
</dbReference>
<protein>
    <submittedName>
        <fullName evidence="3">Sialate O-acetylesterase</fullName>
    </submittedName>
</protein>
<dbReference type="PANTHER" id="PTHR31988:SF19">
    <property type="entry name" value="9-O-ACETYL-N-ACETYLNEURAMINIC ACID DEACETYLASE-RELATED"/>
    <property type="match status" value="1"/>
</dbReference>
<dbReference type="Gene3D" id="2.60.40.10">
    <property type="entry name" value="Immunoglobulins"/>
    <property type="match status" value="1"/>
</dbReference>
<dbReference type="Gene3D" id="3.40.50.1110">
    <property type="entry name" value="SGNH hydrolase"/>
    <property type="match status" value="1"/>
</dbReference>
<dbReference type="EMBL" id="CP097218">
    <property type="protein sequence ID" value="UQN30649.1"/>
    <property type="molecule type" value="Genomic_DNA"/>
</dbReference>
<keyword evidence="1" id="KW-0378">Hydrolase</keyword>
<evidence type="ECO:0000259" key="2">
    <source>
        <dbReference type="Pfam" id="PF03629"/>
    </source>
</evidence>
<dbReference type="RefSeq" id="WP_249480019.1">
    <property type="nucleotide sequence ID" value="NZ_CP097218.1"/>
</dbReference>
<gene>
    <name evidence="3" type="ORF">M4486_04930</name>
</gene>
<dbReference type="SUPFAM" id="SSF52266">
    <property type="entry name" value="SGNH hydrolase"/>
    <property type="match status" value="1"/>
</dbReference>
<reference evidence="3" key="1">
    <citation type="submission" date="2022-05" db="EMBL/GenBank/DDBJ databases">
        <title>Genomic analysis of Brachybacterium sp. CBA3104.</title>
        <authorList>
            <person name="Roh S.W."/>
            <person name="Kim Y.B."/>
            <person name="Kim Y."/>
        </authorList>
    </citation>
    <scope>NUCLEOTIDE SEQUENCE</scope>
    <source>
        <strain evidence="3">CBA3104</strain>
    </source>
</reference>
<evidence type="ECO:0000256" key="1">
    <source>
        <dbReference type="ARBA" id="ARBA00022801"/>
    </source>
</evidence>
<feature type="domain" description="Sialate O-acetylesterase" evidence="2">
    <location>
        <begin position="164"/>
        <end position="404"/>
    </location>
</feature>
<dbReference type="InterPro" id="IPR013783">
    <property type="entry name" value="Ig-like_fold"/>
</dbReference>
<dbReference type="Pfam" id="PF03629">
    <property type="entry name" value="SASA"/>
    <property type="match status" value="1"/>
</dbReference>
<dbReference type="SUPFAM" id="SSF49265">
    <property type="entry name" value="Fibronectin type III"/>
    <property type="match status" value="1"/>
</dbReference>
<dbReference type="PANTHER" id="PTHR31988">
    <property type="entry name" value="ESTERASE, PUTATIVE (DUF303)-RELATED"/>
    <property type="match status" value="1"/>
</dbReference>
<dbReference type="InterPro" id="IPR036116">
    <property type="entry name" value="FN3_sf"/>
</dbReference>
<evidence type="ECO:0000313" key="3">
    <source>
        <dbReference type="EMBL" id="UQN30649.1"/>
    </source>
</evidence>
<keyword evidence="4" id="KW-1185">Reference proteome</keyword>
<proteinExistence type="predicted"/>